<dbReference type="Pfam" id="PF01210">
    <property type="entry name" value="NAD_Gly3P_dh_N"/>
    <property type="match status" value="1"/>
</dbReference>
<feature type="binding site" evidence="8">
    <location>
        <position position="109"/>
    </location>
    <ligand>
        <name>substrate</name>
    </ligand>
</feature>
<dbReference type="GO" id="GO:0141153">
    <property type="term" value="F:glycerol-3-phosphate dehydrogenase (NADP+) activity"/>
    <property type="evidence" value="ECO:0007669"/>
    <property type="project" value="RHEA"/>
</dbReference>
<dbReference type="EMBL" id="MNQU01000235">
    <property type="protein sequence ID" value="OKZ32177.1"/>
    <property type="molecule type" value="Genomic_DNA"/>
</dbReference>
<dbReference type="GO" id="GO:0005975">
    <property type="term" value="P:carbohydrate metabolic process"/>
    <property type="evidence" value="ECO:0007669"/>
    <property type="project" value="InterPro"/>
</dbReference>
<keyword evidence="3 10" id="KW-0560">Oxidoreductase</keyword>
<evidence type="ECO:0000313" key="15">
    <source>
        <dbReference type="Proteomes" id="UP000186549"/>
    </source>
</evidence>
<dbReference type="PANTHER" id="PTHR11728:SF1">
    <property type="entry name" value="GLYCEROL-3-PHOSPHATE DEHYDROGENASE [NAD(+)] 2, CHLOROPLASTIC"/>
    <property type="match status" value="1"/>
</dbReference>
<dbReference type="GO" id="GO:0008654">
    <property type="term" value="P:phospholipid biosynthetic process"/>
    <property type="evidence" value="ECO:0007669"/>
    <property type="project" value="UniProtKB-KW"/>
</dbReference>
<evidence type="ECO:0000256" key="10">
    <source>
        <dbReference type="RuleBase" id="RU000437"/>
    </source>
</evidence>
<keyword evidence="2" id="KW-0444">Lipid biosynthesis</keyword>
<dbReference type="SUPFAM" id="SSF48179">
    <property type="entry name" value="6-phosphogluconate dehydrogenase C-terminal domain-like"/>
    <property type="match status" value="1"/>
</dbReference>
<accession>A0A1Q6I0X0</accession>
<feature type="binding site" evidence="8">
    <location>
        <begin position="258"/>
        <end position="259"/>
    </location>
    <ligand>
        <name>substrate</name>
    </ligand>
</feature>
<dbReference type="PANTHER" id="PTHR11728">
    <property type="entry name" value="GLYCEROL-3-PHOSPHATE DEHYDROGENASE"/>
    <property type="match status" value="1"/>
</dbReference>
<dbReference type="Gene3D" id="1.10.1040.10">
    <property type="entry name" value="N-(1-d-carboxylethyl)-l-norvaline Dehydrogenase, domain 2"/>
    <property type="match status" value="1"/>
</dbReference>
<dbReference type="GO" id="GO:0051287">
    <property type="term" value="F:NAD binding"/>
    <property type="evidence" value="ECO:0007669"/>
    <property type="project" value="InterPro"/>
</dbReference>
<dbReference type="InterPro" id="IPR008927">
    <property type="entry name" value="6-PGluconate_DH-like_C_sf"/>
</dbReference>
<name>A0A1Q6I0X0_BACUN</name>
<dbReference type="SUPFAM" id="SSF51735">
    <property type="entry name" value="NAD(P)-binding Rossmann-fold domains"/>
    <property type="match status" value="1"/>
</dbReference>
<dbReference type="InterPro" id="IPR006109">
    <property type="entry name" value="G3P_DH_NAD-dep_C"/>
</dbReference>
<evidence type="ECO:0000259" key="12">
    <source>
        <dbReference type="Pfam" id="PF01210"/>
    </source>
</evidence>
<evidence type="ECO:0000256" key="2">
    <source>
        <dbReference type="ARBA" id="ARBA00022516"/>
    </source>
</evidence>
<dbReference type="InterPro" id="IPR036291">
    <property type="entry name" value="NAD(P)-bd_dom_sf"/>
</dbReference>
<dbReference type="InterPro" id="IPR006168">
    <property type="entry name" value="G3P_DH_NAD-dep"/>
</dbReference>
<proteinExistence type="inferred from homology"/>
<comment type="catalytic activity">
    <reaction evidence="11">
        <text>sn-glycerol 3-phosphate + NADP(+) = dihydroxyacetone phosphate + NADPH + H(+)</text>
        <dbReference type="Rhea" id="RHEA:11096"/>
        <dbReference type="ChEBI" id="CHEBI:15378"/>
        <dbReference type="ChEBI" id="CHEBI:57597"/>
        <dbReference type="ChEBI" id="CHEBI:57642"/>
        <dbReference type="ChEBI" id="CHEBI:57783"/>
        <dbReference type="ChEBI" id="CHEBI:58349"/>
        <dbReference type="EC" id="1.1.1.94"/>
    </reaction>
</comment>
<keyword evidence="5" id="KW-0594">Phospholipid biosynthesis</keyword>
<feature type="binding site" evidence="9">
    <location>
        <position position="258"/>
    </location>
    <ligand>
        <name>NAD(+)</name>
        <dbReference type="ChEBI" id="CHEBI:57540"/>
    </ligand>
</feature>
<dbReference type="AlphaFoldDB" id="A0A1Q6I0X0"/>
<organism evidence="14 15">
    <name type="scientific">Bacteroides uniformis</name>
    <dbReference type="NCBI Taxonomy" id="820"/>
    <lineage>
        <taxon>Bacteria</taxon>
        <taxon>Pseudomonadati</taxon>
        <taxon>Bacteroidota</taxon>
        <taxon>Bacteroidia</taxon>
        <taxon>Bacteroidales</taxon>
        <taxon>Bacteroidaceae</taxon>
        <taxon>Bacteroides</taxon>
    </lineage>
</organism>
<evidence type="ECO:0000256" key="11">
    <source>
        <dbReference type="RuleBase" id="RU000439"/>
    </source>
</evidence>
<evidence type="ECO:0000313" key="14">
    <source>
        <dbReference type="EMBL" id="OKZ32177.1"/>
    </source>
</evidence>
<keyword evidence="6" id="KW-1208">Phospholipid metabolism</keyword>
<dbReference type="InterPro" id="IPR013328">
    <property type="entry name" value="6PGD_dom2"/>
</dbReference>
<dbReference type="InterPro" id="IPR011128">
    <property type="entry name" value="G3P_DH_NAD-dep_N"/>
</dbReference>
<keyword evidence="4" id="KW-0443">Lipid metabolism</keyword>
<feature type="domain" description="Glycerol-3-phosphate dehydrogenase NAD-dependent C-terminal" evidence="13">
    <location>
        <begin position="183"/>
        <end position="323"/>
    </location>
</feature>
<evidence type="ECO:0000256" key="3">
    <source>
        <dbReference type="ARBA" id="ARBA00023002"/>
    </source>
</evidence>
<comment type="similarity">
    <text evidence="1 10">Belongs to the NAD-dependent glycerol-3-phosphate dehydrogenase family.</text>
</comment>
<evidence type="ECO:0000256" key="5">
    <source>
        <dbReference type="ARBA" id="ARBA00023209"/>
    </source>
</evidence>
<dbReference type="PRINTS" id="PR00077">
    <property type="entry name" value="GPDHDRGNASE"/>
</dbReference>
<sequence>MEFPGNIAVMGGGSWATALASVLLKNCDTINWYMRRDDRIEEFKRINHNPAYLTDIRFDTGRIKFSSDINKVVEMSDTLLFAMPSPYFKDHLSKLTVDISERAIVTAIKGIVPDDNMLITDYMVERYGVAPSKALIISGPCHAEEVALDRPSYLTVGGCDIDIASQFAAVLESNNVHAIVSSDVTGIGYAGVLKNVYAIAAGIVHGMKKGDNFLAMLVSNAIREMERFLDGVDSRPRQICDSVYLGDLLVTSYSRFSRNHNFGALIGRGYSVKAAKMEMEQVAEGYYGVKCIHEINEEYQMAMPILEGVYDILYRRVSPEYAISTMAKSFV</sequence>
<feature type="active site" description="Proton acceptor" evidence="7">
    <location>
        <position position="194"/>
    </location>
</feature>
<evidence type="ECO:0000256" key="4">
    <source>
        <dbReference type="ARBA" id="ARBA00023098"/>
    </source>
</evidence>
<dbReference type="EC" id="1.1.1.94" evidence="11"/>
<reference evidence="14 15" key="1">
    <citation type="journal article" date="2016" name="Nat. Biotechnol.">
        <title>Measurement of bacterial replication rates in microbial communities.</title>
        <authorList>
            <person name="Brown C.T."/>
            <person name="Olm M.R."/>
            <person name="Thomas B.C."/>
            <person name="Banfield J.F."/>
        </authorList>
    </citation>
    <scope>NUCLEOTIDE SEQUENCE [LARGE SCALE GENOMIC DNA]</scope>
    <source>
        <strain evidence="14">45_41</strain>
    </source>
</reference>
<evidence type="ECO:0000259" key="13">
    <source>
        <dbReference type="Pfam" id="PF07479"/>
    </source>
</evidence>
<feature type="binding site" evidence="9">
    <location>
        <position position="143"/>
    </location>
    <ligand>
        <name>NAD(+)</name>
        <dbReference type="ChEBI" id="CHEBI:57540"/>
    </ligand>
</feature>
<protein>
    <recommendedName>
        <fullName evidence="11">Glycerol-3-phosphate dehydrogenase</fullName>
        <ecNumber evidence="11">1.1.1.94</ecNumber>
    </recommendedName>
</protein>
<evidence type="ECO:0000256" key="8">
    <source>
        <dbReference type="PIRSR" id="PIRSR000114-2"/>
    </source>
</evidence>
<dbReference type="Gene3D" id="3.40.50.720">
    <property type="entry name" value="NAD(P)-binding Rossmann-like Domain"/>
    <property type="match status" value="1"/>
</dbReference>
<gene>
    <name evidence="14" type="ORF">BHV79_10835</name>
</gene>
<feature type="domain" description="Glycerol-3-phosphate dehydrogenase NAD-dependent N-terminal" evidence="12">
    <location>
        <begin position="6"/>
        <end position="158"/>
    </location>
</feature>
<dbReference type="GO" id="GO:0046168">
    <property type="term" value="P:glycerol-3-phosphate catabolic process"/>
    <property type="evidence" value="ECO:0007669"/>
    <property type="project" value="InterPro"/>
</dbReference>
<evidence type="ECO:0000256" key="7">
    <source>
        <dbReference type="PIRSR" id="PIRSR000114-1"/>
    </source>
</evidence>
<evidence type="ECO:0000256" key="6">
    <source>
        <dbReference type="ARBA" id="ARBA00023264"/>
    </source>
</evidence>
<dbReference type="Pfam" id="PF07479">
    <property type="entry name" value="NAD_Gly3P_dh_C"/>
    <property type="match status" value="1"/>
</dbReference>
<dbReference type="GO" id="GO:0005829">
    <property type="term" value="C:cytosol"/>
    <property type="evidence" value="ECO:0007669"/>
    <property type="project" value="TreeGrafter"/>
</dbReference>
<dbReference type="Proteomes" id="UP000186549">
    <property type="component" value="Unassembled WGS sequence"/>
</dbReference>
<evidence type="ECO:0000256" key="1">
    <source>
        <dbReference type="ARBA" id="ARBA00011009"/>
    </source>
</evidence>
<keyword evidence="9 10" id="KW-0520">NAD</keyword>
<evidence type="ECO:0000256" key="9">
    <source>
        <dbReference type="PIRSR" id="PIRSR000114-3"/>
    </source>
</evidence>
<comment type="caution">
    <text evidence="14">The sequence shown here is derived from an EMBL/GenBank/DDBJ whole genome shotgun (WGS) entry which is preliminary data.</text>
</comment>
<dbReference type="PIRSF" id="PIRSF000114">
    <property type="entry name" value="Glycerol-3-P_dh"/>
    <property type="match status" value="1"/>
</dbReference>